<evidence type="ECO:0000256" key="1">
    <source>
        <dbReference type="ARBA" id="ARBA00001353"/>
    </source>
</evidence>
<proteinExistence type="inferred from homology"/>
<evidence type="ECO:0000256" key="2">
    <source>
        <dbReference type="ARBA" id="ARBA00005013"/>
    </source>
</evidence>
<dbReference type="InterPro" id="IPR006156">
    <property type="entry name" value="Dihydroneopterin_aldolase"/>
</dbReference>
<dbReference type="PANTHER" id="PTHR42844">
    <property type="entry name" value="DIHYDRONEOPTERIN ALDOLASE 1-RELATED"/>
    <property type="match status" value="1"/>
</dbReference>
<dbReference type="InterPro" id="IPR043133">
    <property type="entry name" value="GTP-CH-I_C/QueF"/>
</dbReference>
<dbReference type="NCBIfam" id="TIGR00526">
    <property type="entry name" value="folB_dom"/>
    <property type="match status" value="1"/>
</dbReference>
<dbReference type="EC" id="4.1.2.25" evidence="4"/>
<evidence type="ECO:0000256" key="3">
    <source>
        <dbReference type="ARBA" id="ARBA00005708"/>
    </source>
</evidence>
<dbReference type="GO" id="GO:0046656">
    <property type="term" value="P:folic acid biosynthetic process"/>
    <property type="evidence" value="ECO:0007669"/>
    <property type="project" value="UniProtKB-KW"/>
</dbReference>
<dbReference type="Pfam" id="PF02152">
    <property type="entry name" value="FolB"/>
    <property type="match status" value="1"/>
</dbReference>
<dbReference type="STRING" id="560819.SAMN05428998_123116"/>
<dbReference type="Proteomes" id="UP000192917">
    <property type="component" value="Unassembled WGS sequence"/>
</dbReference>
<evidence type="ECO:0000256" key="4">
    <source>
        <dbReference type="ARBA" id="ARBA00013043"/>
    </source>
</evidence>
<organism evidence="9 10">
    <name type="scientific">Tistlia consotensis USBA 355</name>
    <dbReference type="NCBI Taxonomy" id="560819"/>
    <lineage>
        <taxon>Bacteria</taxon>
        <taxon>Pseudomonadati</taxon>
        <taxon>Pseudomonadota</taxon>
        <taxon>Alphaproteobacteria</taxon>
        <taxon>Rhodospirillales</taxon>
        <taxon>Rhodovibrionaceae</taxon>
        <taxon>Tistlia</taxon>
    </lineage>
</organism>
<evidence type="ECO:0000259" key="8">
    <source>
        <dbReference type="SMART" id="SM00905"/>
    </source>
</evidence>
<dbReference type="SMART" id="SM00905">
    <property type="entry name" value="FolB"/>
    <property type="match status" value="1"/>
</dbReference>
<protein>
    <recommendedName>
        <fullName evidence="4">dihydroneopterin aldolase</fullName>
        <ecNumber evidence="4">4.1.2.25</ecNumber>
    </recommendedName>
    <alternativeName>
        <fullName evidence="7">7,8-dihydroneopterin aldolase</fullName>
    </alternativeName>
</protein>
<gene>
    <name evidence="9" type="ORF">SAMN05428998_123116</name>
</gene>
<dbReference type="PANTHER" id="PTHR42844:SF1">
    <property type="entry name" value="DIHYDRONEOPTERIN ALDOLASE 1-RELATED"/>
    <property type="match status" value="1"/>
</dbReference>
<name>A0A1Y6CFK7_9PROT</name>
<keyword evidence="10" id="KW-1185">Reference proteome</keyword>
<accession>A0A1Y6CFK7</accession>
<comment type="catalytic activity">
    <reaction evidence="1">
        <text>7,8-dihydroneopterin = 6-hydroxymethyl-7,8-dihydropterin + glycolaldehyde</text>
        <dbReference type="Rhea" id="RHEA:10540"/>
        <dbReference type="ChEBI" id="CHEBI:17001"/>
        <dbReference type="ChEBI" id="CHEBI:17071"/>
        <dbReference type="ChEBI" id="CHEBI:44841"/>
        <dbReference type="EC" id="4.1.2.25"/>
    </reaction>
</comment>
<evidence type="ECO:0000256" key="7">
    <source>
        <dbReference type="ARBA" id="ARBA00032903"/>
    </source>
</evidence>
<dbReference type="Gene3D" id="3.30.1130.10">
    <property type="match status" value="1"/>
</dbReference>
<keyword evidence="5" id="KW-0289">Folate biosynthesis</keyword>
<evidence type="ECO:0000313" key="10">
    <source>
        <dbReference type="Proteomes" id="UP000192917"/>
    </source>
</evidence>
<evidence type="ECO:0000313" key="9">
    <source>
        <dbReference type="EMBL" id="SMF60947.1"/>
    </source>
</evidence>
<dbReference type="InterPro" id="IPR006157">
    <property type="entry name" value="FolB_dom"/>
</dbReference>
<dbReference type="SUPFAM" id="SSF55620">
    <property type="entry name" value="Tetrahydrobiopterin biosynthesis enzymes-like"/>
    <property type="match status" value="1"/>
</dbReference>
<feature type="domain" description="Dihydroneopterin aldolase/epimerase" evidence="8">
    <location>
        <begin position="27"/>
        <end position="136"/>
    </location>
</feature>
<dbReference type="GO" id="GO:0005737">
    <property type="term" value="C:cytoplasm"/>
    <property type="evidence" value="ECO:0007669"/>
    <property type="project" value="TreeGrafter"/>
</dbReference>
<evidence type="ECO:0000256" key="5">
    <source>
        <dbReference type="ARBA" id="ARBA00022909"/>
    </source>
</evidence>
<dbReference type="RefSeq" id="WP_159460298.1">
    <property type="nucleotide sequence ID" value="NZ_FWZX01000023.1"/>
</dbReference>
<sequence length="141" mass="15944">MDDARIEPVRGEAEREARQTGGDSLTLIVRDLDVTCLIGVYDRERGKPQRLRINMEAAVRPPSAYDDDFAKVVDYSAVLKRIRAAIDDSRVFLLETLADQIMQLCFAEPRVLAVKVRIEKLDRYADLAGLGIELERRRPGS</sequence>
<dbReference type="AlphaFoldDB" id="A0A1Y6CFK7"/>
<keyword evidence="6" id="KW-0456">Lyase</keyword>
<comment type="pathway">
    <text evidence="2">Cofactor biosynthesis; tetrahydrofolate biosynthesis; 2-amino-4-hydroxy-6-hydroxymethyl-7,8-dihydropteridine diphosphate from 7,8-dihydroneopterin triphosphate: step 3/4.</text>
</comment>
<comment type="similarity">
    <text evidence="3">Belongs to the DHNA family.</text>
</comment>
<dbReference type="GO" id="GO:0004150">
    <property type="term" value="F:dihydroneopterin aldolase activity"/>
    <property type="evidence" value="ECO:0007669"/>
    <property type="project" value="UniProtKB-EC"/>
</dbReference>
<dbReference type="EMBL" id="FWZX01000023">
    <property type="protein sequence ID" value="SMF60947.1"/>
    <property type="molecule type" value="Genomic_DNA"/>
</dbReference>
<reference evidence="9 10" key="1">
    <citation type="submission" date="2017-04" db="EMBL/GenBank/DDBJ databases">
        <authorList>
            <person name="Afonso C.L."/>
            <person name="Miller P.J."/>
            <person name="Scott M.A."/>
            <person name="Spackman E."/>
            <person name="Goraichik I."/>
            <person name="Dimitrov K.M."/>
            <person name="Suarez D.L."/>
            <person name="Swayne D.E."/>
        </authorList>
    </citation>
    <scope>NUCLEOTIDE SEQUENCE [LARGE SCALE GENOMIC DNA]</scope>
    <source>
        <strain evidence="9 10">USBA 355</strain>
    </source>
</reference>
<evidence type="ECO:0000256" key="6">
    <source>
        <dbReference type="ARBA" id="ARBA00023239"/>
    </source>
</evidence>